<proteinExistence type="predicted"/>
<dbReference type="EMBL" id="KX699432">
    <property type="protein sequence ID" value="APD73388.1"/>
    <property type="molecule type" value="Genomic_DNA"/>
</dbReference>
<name>A0A1J0R6K9_9TRYP</name>
<feature type="chain" id="PRO_5012000668" evidence="2">
    <location>
        <begin position="22"/>
        <end position="474"/>
    </location>
</feature>
<dbReference type="AlphaFoldDB" id="A0A1J0R6K9"/>
<reference evidence="3" key="1">
    <citation type="submission" date="2016-08" db="EMBL/GenBank/DDBJ databases">
        <title>VSG repertoire of Trypanosoma brucei EATRO 1125.</title>
        <authorList>
            <person name="Cross G.A."/>
        </authorList>
    </citation>
    <scope>NUCLEOTIDE SEQUENCE</scope>
    <source>
        <strain evidence="3">EATRO 1125</strain>
    </source>
</reference>
<sequence length="474" mass="50369">MSCKTLVKAVIAAVIAAAATALGDEDTDVLTHVKDECHERIYGDTIRQEIKTWLREGTQAVNQLQDDTRLFDVAAARYAGTDKYAGYRALQIVAKQREDQAASDLKAKTARLADSLATISTKMGELAAFTAFTKTEPGANTPATTTGAGTALLTHGSKKYCETTTTLDKVATLTCEPEGKKHDEVRRIRTFLSDPKKIGLRSTTALTGPTLKIVVDIAGSPSADNTISPVTGKSACYDGSTGSNALNTAAGIGIRQLTSTQQKQFTHVTIAEALRTGSNSDSARPENTIDLLTTDADLAASLAKIGDSKPTKLTIVTEESISSLSGDKTMQELAQALLDKKLTGTSEENLVATLFGGKNADMKKDFIDTLKADRTTIRIGDKTIEGSTTDLSKPENFATVMAYYSAQNMKKAAAASPGTIPEGNTKTDAADKSGEKKDGIILEKLCAAVFKTRQRVTTKRIANGKITSAKIPVF</sequence>
<evidence type="ECO:0000256" key="1">
    <source>
        <dbReference type="SAM" id="MobiDB-lite"/>
    </source>
</evidence>
<evidence type="ECO:0000313" key="3">
    <source>
        <dbReference type="EMBL" id="APD73388.1"/>
    </source>
</evidence>
<feature type="region of interest" description="Disordered" evidence="1">
    <location>
        <begin position="414"/>
        <end position="433"/>
    </location>
</feature>
<accession>A0A1J0R6K9</accession>
<dbReference type="SUPFAM" id="SSF58087">
    <property type="entry name" value="Variant surface glycoprotein (N-terminal domain)"/>
    <property type="match status" value="1"/>
</dbReference>
<evidence type="ECO:0000256" key="2">
    <source>
        <dbReference type="SAM" id="SignalP"/>
    </source>
</evidence>
<keyword evidence="2" id="KW-0732">Signal</keyword>
<dbReference type="VEuPathDB" id="TriTrypDB:Tb427_000364500"/>
<organism evidence="3">
    <name type="scientific">Trypanosoma brucei</name>
    <dbReference type="NCBI Taxonomy" id="5691"/>
    <lineage>
        <taxon>Eukaryota</taxon>
        <taxon>Discoba</taxon>
        <taxon>Euglenozoa</taxon>
        <taxon>Kinetoplastea</taxon>
        <taxon>Metakinetoplastina</taxon>
        <taxon>Trypanosomatida</taxon>
        <taxon>Trypanosomatidae</taxon>
        <taxon>Trypanosoma</taxon>
    </lineage>
</organism>
<protein>
    <submittedName>
        <fullName evidence="3">Variant surface glycoprotein 1125.1129</fullName>
    </submittedName>
</protein>
<feature type="signal peptide" evidence="2">
    <location>
        <begin position="1"/>
        <end position="21"/>
    </location>
</feature>